<sequence length="326" mass="37251">MELSIHTSVFEGLRVWLSEALQIPSENDQLNSQMSACGFNLYKDTENNFTLRVSYSGCLIQQQDEHYILNLNLKKRISHFGGGRSQMLVMRCPVVSVPNTVHIQCDPEYIQVTRQEPFENWHNELSWSLSLGDQIIVALEDASLIEINVDMNRENISVQGRRREVLSPIRVLSYDSEFLALKLVSGQHAYSLEAACPVTDPTAEETVLHIYKRRMGLTKRGGHVSENLTVLNVTLKQTENFTFLETSQFVILIIPTAQILHLKSCPDNKQIWQPVYRADVVLHFRETNHTVQWSVESVLACTADLPKLNFTKDFSYKKIAESKNLI</sequence>
<keyword evidence="7" id="KW-1185">Reference proteome</keyword>
<proteinExistence type="predicted"/>
<protein>
    <submittedName>
        <fullName evidence="6">Uncharacterized protein</fullName>
    </submittedName>
</protein>
<dbReference type="InterPro" id="IPR054554">
    <property type="entry name" value="ZP1/4_Ig-like"/>
</dbReference>
<reference evidence="7" key="1">
    <citation type="submission" date="2024-04" db="EMBL/GenBank/DDBJ databases">
        <title>Salinicola lusitanus LLJ914,a marine bacterium isolated from the Okinawa Trough.</title>
        <authorList>
            <person name="Li J."/>
        </authorList>
    </citation>
    <scope>NUCLEOTIDE SEQUENCE [LARGE SCALE GENOMIC DNA]</scope>
</reference>
<keyword evidence="3" id="KW-0732">Signal</keyword>
<keyword evidence="2" id="KW-0964">Secreted</keyword>
<comment type="caution">
    <text evidence="6">The sequence shown here is derived from an EMBL/GenBank/DDBJ whole genome shotgun (WGS) entry which is preliminary data.</text>
</comment>
<dbReference type="InterPro" id="IPR049521">
    <property type="entry name" value="CIROZ_b"/>
</dbReference>
<dbReference type="Proteomes" id="UP001460270">
    <property type="component" value="Unassembled WGS sequence"/>
</dbReference>
<dbReference type="PANTHER" id="PTHR38653:SF1">
    <property type="entry name" value="GENE 572-RELATED"/>
    <property type="match status" value="1"/>
</dbReference>
<comment type="subcellular location">
    <subcellularLocation>
        <location evidence="1">Secreted</location>
    </subcellularLocation>
</comment>
<dbReference type="InterPro" id="IPR027956">
    <property type="entry name" value="CIROZ"/>
</dbReference>
<dbReference type="GO" id="GO:0005576">
    <property type="term" value="C:extracellular region"/>
    <property type="evidence" value="ECO:0007669"/>
    <property type="project" value="UniProtKB-SubCell"/>
</dbReference>
<accession>A0AAW0MQ27</accession>
<feature type="domain" description="Zona pellucida sperm-binding protein 1/4 Ig-like" evidence="5">
    <location>
        <begin position="33"/>
        <end position="93"/>
    </location>
</feature>
<evidence type="ECO:0000259" key="5">
    <source>
        <dbReference type="Pfam" id="PF22821"/>
    </source>
</evidence>
<organism evidence="6 7">
    <name type="scientific">Mugilogobius chulae</name>
    <name type="common">yellowstripe goby</name>
    <dbReference type="NCBI Taxonomy" id="88201"/>
    <lineage>
        <taxon>Eukaryota</taxon>
        <taxon>Metazoa</taxon>
        <taxon>Chordata</taxon>
        <taxon>Craniata</taxon>
        <taxon>Vertebrata</taxon>
        <taxon>Euteleostomi</taxon>
        <taxon>Actinopterygii</taxon>
        <taxon>Neopterygii</taxon>
        <taxon>Teleostei</taxon>
        <taxon>Neoteleostei</taxon>
        <taxon>Acanthomorphata</taxon>
        <taxon>Gobiaria</taxon>
        <taxon>Gobiiformes</taxon>
        <taxon>Gobioidei</taxon>
        <taxon>Gobiidae</taxon>
        <taxon>Gobionellinae</taxon>
        <taxon>Mugilogobius</taxon>
    </lineage>
</organism>
<evidence type="ECO:0000256" key="1">
    <source>
        <dbReference type="ARBA" id="ARBA00004613"/>
    </source>
</evidence>
<evidence type="ECO:0000259" key="4">
    <source>
        <dbReference type="Pfam" id="PF15094"/>
    </source>
</evidence>
<evidence type="ECO:0000256" key="2">
    <source>
        <dbReference type="ARBA" id="ARBA00022525"/>
    </source>
</evidence>
<evidence type="ECO:0000256" key="3">
    <source>
        <dbReference type="ARBA" id="ARBA00022729"/>
    </source>
</evidence>
<dbReference type="AlphaFoldDB" id="A0AAW0MQ27"/>
<feature type="domain" description="CIROZ beta" evidence="4">
    <location>
        <begin position="203"/>
        <end position="301"/>
    </location>
</feature>
<dbReference type="PANTHER" id="PTHR38653">
    <property type="entry name" value="GENE 572-RELATED"/>
    <property type="match status" value="1"/>
</dbReference>
<dbReference type="Pfam" id="PF22821">
    <property type="entry name" value="ZP1_ZP4_Ig-like"/>
    <property type="match status" value="1"/>
</dbReference>
<gene>
    <name evidence="6" type="ORF">WMY93_030434</name>
</gene>
<dbReference type="EMBL" id="JBBPFD010000491">
    <property type="protein sequence ID" value="KAK7878598.1"/>
    <property type="molecule type" value="Genomic_DNA"/>
</dbReference>
<evidence type="ECO:0000313" key="7">
    <source>
        <dbReference type="Proteomes" id="UP001460270"/>
    </source>
</evidence>
<evidence type="ECO:0000313" key="6">
    <source>
        <dbReference type="EMBL" id="KAK7878598.1"/>
    </source>
</evidence>
<name>A0AAW0MQ27_9GOBI</name>
<dbReference type="Pfam" id="PF15094">
    <property type="entry name" value="DUF4556"/>
    <property type="match status" value="1"/>
</dbReference>